<evidence type="ECO:0000256" key="5">
    <source>
        <dbReference type="ARBA" id="ARBA00022825"/>
    </source>
</evidence>
<accession>A0ABW8CAC5</accession>
<comment type="similarity">
    <text evidence="1">Belongs to the peptidase S1 family.</text>
</comment>
<dbReference type="RefSeq" id="WP_399649804.1">
    <property type="nucleotide sequence ID" value="NZ_JBITYG010000004.1"/>
</dbReference>
<feature type="domain" description="Dystroglycan-type cadherin-like" evidence="8">
    <location>
        <begin position="295"/>
        <end position="385"/>
    </location>
</feature>
<dbReference type="InterPro" id="IPR013783">
    <property type="entry name" value="Ig-like_fold"/>
</dbReference>
<dbReference type="Pfam" id="PF02983">
    <property type="entry name" value="Pro_Al_protease"/>
    <property type="match status" value="1"/>
</dbReference>
<gene>
    <name evidence="9" type="ORF">ACIGXA_17555</name>
</gene>
<dbReference type="CDD" id="cd21112">
    <property type="entry name" value="alphaLP-like"/>
    <property type="match status" value="1"/>
</dbReference>
<dbReference type="SMART" id="SM00736">
    <property type="entry name" value="CADG"/>
    <property type="match status" value="1"/>
</dbReference>
<keyword evidence="4" id="KW-0378">Hydrolase</keyword>
<protein>
    <submittedName>
        <fullName evidence="9">Ig domain-containing protein</fullName>
    </submittedName>
</protein>
<evidence type="ECO:0000256" key="6">
    <source>
        <dbReference type="ARBA" id="ARBA00023145"/>
    </source>
</evidence>
<keyword evidence="2" id="KW-0645">Protease</keyword>
<dbReference type="EMBL" id="JBITYG010000004">
    <property type="protein sequence ID" value="MFI9102326.1"/>
    <property type="molecule type" value="Genomic_DNA"/>
</dbReference>
<comment type="caution">
    <text evidence="9">The sequence shown here is derived from an EMBL/GenBank/DDBJ whole genome shotgun (WGS) entry which is preliminary data.</text>
</comment>
<dbReference type="Proteomes" id="UP001614394">
    <property type="component" value="Unassembled WGS sequence"/>
</dbReference>
<name>A0ABW8CAC5_9ACTN</name>
<keyword evidence="7" id="KW-1015">Disulfide bond</keyword>
<keyword evidence="10" id="KW-1185">Reference proteome</keyword>
<sequence length="472" mass="46795">MKLLQRTVGTGLLAGTLLAGSLVLIAAPTVSASPVGHPAPQQSEQVTAAKRALDALPAVPNTSWGIDASAGQVVLTVSDAATGPRLPRLLDTAATLGNLVRVEHTSGRMVQQSTATGDKLQVVGNSGSWCSIGFNVTNGTSNFVLTAGHCKAANGWQTPDGQFIGTTSKVGPNGTDASLVTNALTPDPGAFTGVGTARVGEQVCKKGATSGVTCGTVKAVDQTVTYDNGVVVNHLIQTGNITQSGDSGGGLYDGPAALGLVSGGSDTISSFYPVSNALSDLGVRLVVGGGPGHTVTVTNPGDQSTATGTAVTLQITATDSSPGTALRYSASGLPAGLAIDAATGRITGTPTTAGTYRATITASEADGPSGSATFTWTVSPPGSGSVTVTNPGNQSSWAGFWIFPVPIQAKASDGHPLAFAAAGLPAGLTIDAATGRITGTPTTAGTYRSTVTASEANGPSGSTTFTWTVSGW</sequence>
<dbReference type="SUPFAM" id="SSF49313">
    <property type="entry name" value="Cadherin-like"/>
    <property type="match status" value="2"/>
</dbReference>
<evidence type="ECO:0000313" key="9">
    <source>
        <dbReference type="EMBL" id="MFI9102326.1"/>
    </source>
</evidence>
<dbReference type="InterPro" id="IPR009003">
    <property type="entry name" value="Peptidase_S1_PA"/>
</dbReference>
<evidence type="ECO:0000256" key="4">
    <source>
        <dbReference type="ARBA" id="ARBA00022801"/>
    </source>
</evidence>
<evidence type="ECO:0000256" key="2">
    <source>
        <dbReference type="ARBA" id="ARBA00022670"/>
    </source>
</evidence>
<dbReference type="Gene3D" id="2.40.10.10">
    <property type="entry name" value="Trypsin-like serine proteases"/>
    <property type="match status" value="2"/>
</dbReference>
<dbReference type="InterPro" id="IPR004236">
    <property type="entry name" value="Pept_S1_alpha_lytic"/>
</dbReference>
<keyword evidence="5" id="KW-0720">Serine protease</keyword>
<dbReference type="InterPro" id="IPR001316">
    <property type="entry name" value="Pept_S1A_streptogrisin"/>
</dbReference>
<dbReference type="InterPro" id="IPR006644">
    <property type="entry name" value="Cadg"/>
</dbReference>
<proteinExistence type="inferred from homology"/>
<dbReference type="InterPro" id="IPR015919">
    <property type="entry name" value="Cadherin-like_sf"/>
</dbReference>
<organism evidence="9 10">
    <name type="scientific">Streptomyces fildesensis</name>
    <dbReference type="NCBI Taxonomy" id="375757"/>
    <lineage>
        <taxon>Bacteria</taxon>
        <taxon>Bacillati</taxon>
        <taxon>Actinomycetota</taxon>
        <taxon>Actinomycetes</taxon>
        <taxon>Kitasatosporales</taxon>
        <taxon>Streptomycetaceae</taxon>
        <taxon>Streptomyces</taxon>
    </lineage>
</organism>
<evidence type="ECO:0000256" key="3">
    <source>
        <dbReference type="ARBA" id="ARBA00022729"/>
    </source>
</evidence>
<evidence type="ECO:0000259" key="8">
    <source>
        <dbReference type="SMART" id="SM00736"/>
    </source>
</evidence>
<evidence type="ECO:0000313" key="10">
    <source>
        <dbReference type="Proteomes" id="UP001614394"/>
    </source>
</evidence>
<dbReference type="Pfam" id="PF05345">
    <property type="entry name" value="He_PIG"/>
    <property type="match status" value="2"/>
</dbReference>
<dbReference type="Gene3D" id="2.60.40.10">
    <property type="entry name" value="Immunoglobulins"/>
    <property type="match status" value="2"/>
</dbReference>
<evidence type="ECO:0000256" key="1">
    <source>
        <dbReference type="ARBA" id="ARBA00007664"/>
    </source>
</evidence>
<evidence type="ECO:0000256" key="7">
    <source>
        <dbReference type="ARBA" id="ARBA00023157"/>
    </source>
</evidence>
<dbReference type="SUPFAM" id="SSF50494">
    <property type="entry name" value="Trypsin-like serine proteases"/>
    <property type="match status" value="1"/>
</dbReference>
<keyword evidence="6" id="KW-0865">Zymogen</keyword>
<dbReference type="PRINTS" id="PR00861">
    <property type="entry name" value="ALYTICPTASE"/>
</dbReference>
<dbReference type="InterPro" id="IPR043504">
    <property type="entry name" value="Peptidase_S1_PA_chymotrypsin"/>
</dbReference>
<keyword evidence="3" id="KW-0732">Signal</keyword>
<reference evidence="9 10" key="1">
    <citation type="submission" date="2024-10" db="EMBL/GenBank/DDBJ databases">
        <title>The Natural Products Discovery Center: Release of the First 8490 Sequenced Strains for Exploring Actinobacteria Biosynthetic Diversity.</title>
        <authorList>
            <person name="Kalkreuter E."/>
            <person name="Kautsar S.A."/>
            <person name="Yang D."/>
            <person name="Bader C.D."/>
            <person name="Teijaro C.N."/>
            <person name="Fluegel L."/>
            <person name="Davis C.M."/>
            <person name="Simpson J.R."/>
            <person name="Lauterbach L."/>
            <person name="Steele A.D."/>
            <person name="Gui C."/>
            <person name="Meng S."/>
            <person name="Li G."/>
            <person name="Viehrig K."/>
            <person name="Ye F."/>
            <person name="Su P."/>
            <person name="Kiefer A.F."/>
            <person name="Nichols A."/>
            <person name="Cepeda A.J."/>
            <person name="Yan W."/>
            <person name="Fan B."/>
            <person name="Jiang Y."/>
            <person name="Adhikari A."/>
            <person name="Zheng C.-J."/>
            <person name="Schuster L."/>
            <person name="Cowan T.M."/>
            <person name="Smanski M.J."/>
            <person name="Chevrette M.G."/>
            <person name="De Carvalho L.P.S."/>
            <person name="Shen B."/>
        </authorList>
    </citation>
    <scope>NUCLEOTIDE SEQUENCE [LARGE SCALE GENOMIC DNA]</scope>
    <source>
        <strain evidence="9 10">NPDC053399</strain>
    </source>
</reference>